<dbReference type="EMBL" id="CZAI01000004">
    <property type="protein sequence ID" value="CUP43615.1"/>
    <property type="molecule type" value="Genomic_DNA"/>
</dbReference>
<dbReference type="AlphaFoldDB" id="A0A174NC35"/>
<evidence type="ECO:0000259" key="3">
    <source>
        <dbReference type="Pfam" id="PF03118"/>
    </source>
</evidence>
<keyword evidence="2" id="KW-0472">Membrane</keyword>
<feature type="coiled-coil region" evidence="1">
    <location>
        <begin position="77"/>
        <end position="125"/>
    </location>
</feature>
<dbReference type="SUPFAM" id="SSF47789">
    <property type="entry name" value="C-terminal domain of RNA polymerase alpha subunit"/>
    <property type="match status" value="1"/>
</dbReference>
<dbReference type="STRING" id="47678.ERS852494_02267"/>
<dbReference type="RefSeq" id="WP_117858354.1">
    <property type="nucleotide sequence ID" value="NZ_CZAI01000004.1"/>
</dbReference>
<reference evidence="4 5" key="1">
    <citation type="submission" date="2015-09" db="EMBL/GenBank/DDBJ databases">
        <authorList>
            <consortium name="Pathogen Informatics"/>
        </authorList>
    </citation>
    <scope>NUCLEOTIDE SEQUENCE [LARGE SCALE GENOMIC DNA]</scope>
    <source>
        <strain evidence="4 5">2789STDY5834880</strain>
    </source>
</reference>
<evidence type="ECO:0000313" key="4">
    <source>
        <dbReference type="EMBL" id="CUP43615.1"/>
    </source>
</evidence>
<dbReference type="Gene3D" id="1.10.150.20">
    <property type="entry name" value="5' to 3' exonuclease, C-terminal subdomain"/>
    <property type="match status" value="1"/>
</dbReference>
<dbReference type="GO" id="GO:0003899">
    <property type="term" value="F:DNA-directed RNA polymerase activity"/>
    <property type="evidence" value="ECO:0007669"/>
    <property type="project" value="InterPro"/>
</dbReference>
<dbReference type="Pfam" id="PF03118">
    <property type="entry name" value="RNA_pol_A_CTD"/>
    <property type="match status" value="1"/>
</dbReference>
<dbReference type="InterPro" id="IPR011260">
    <property type="entry name" value="RNAP_asu_C"/>
</dbReference>
<organism evidence="4 5">
    <name type="scientific">Bacteroides caccae</name>
    <dbReference type="NCBI Taxonomy" id="47678"/>
    <lineage>
        <taxon>Bacteria</taxon>
        <taxon>Pseudomonadati</taxon>
        <taxon>Bacteroidota</taxon>
        <taxon>Bacteroidia</taxon>
        <taxon>Bacteroidales</taxon>
        <taxon>Bacteroidaceae</taxon>
        <taxon>Bacteroides</taxon>
    </lineage>
</organism>
<keyword evidence="2" id="KW-1133">Transmembrane helix</keyword>
<name>A0A174NC35_9BACE</name>
<proteinExistence type="predicted"/>
<dbReference type="GO" id="GO:0003677">
    <property type="term" value="F:DNA binding"/>
    <property type="evidence" value="ECO:0007669"/>
    <property type="project" value="InterPro"/>
</dbReference>
<evidence type="ECO:0000256" key="1">
    <source>
        <dbReference type="SAM" id="Coils"/>
    </source>
</evidence>
<feature type="transmembrane region" description="Helical" evidence="2">
    <location>
        <begin position="6"/>
        <end position="26"/>
    </location>
</feature>
<gene>
    <name evidence="4" type="ORF">ERS852494_02267</name>
</gene>
<keyword evidence="1" id="KW-0175">Coiled coil</keyword>
<evidence type="ECO:0000256" key="2">
    <source>
        <dbReference type="SAM" id="Phobius"/>
    </source>
</evidence>
<evidence type="ECO:0000313" key="5">
    <source>
        <dbReference type="Proteomes" id="UP000095657"/>
    </source>
</evidence>
<accession>A0A174NC35</accession>
<sequence>MDTIDLIMLAGLVLMITALVLMYKCARGKSCRRKMESLADSITSDKEEIDFLVKRFGYLFEEMSADHRKESVLKDHAARLQELINELEYQQNGLEADNRSMTHINDELKRSNAELVQKATRLRDEISCDEQTIRDMGKYIDSLKRIREGLEIALNNLPAEEVHYLSEPIFSLGITPSIRSHLEAHGILYIGDLIHLDESYLMEIWGVGPVTLEKIKSKLNENGVWFGMDVIRVGNHWYRRKQELKTD</sequence>
<keyword evidence="2" id="KW-0812">Transmembrane</keyword>
<dbReference type="Proteomes" id="UP000095657">
    <property type="component" value="Unassembled WGS sequence"/>
</dbReference>
<protein>
    <submittedName>
        <fullName evidence="4">Bacterial RNA polymerase, alpha chain C terminal domain</fullName>
    </submittedName>
</protein>
<dbReference type="GO" id="GO:0006351">
    <property type="term" value="P:DNA-templated transcription"/>
    <property type="evidence" value="ECO:0007669"/>
    <property type="project" value="InterPro"/>
</dbReference>
<feature type="domain" description="RNA polymerase alpha subunit C-terminal" evidence="3">
    <location>
        <begin position="161"/>
        <end position="221"/>
    </location>
</feature>